<keyword evidence="1" id="KW-0472">Membrane</keyword>
<sequence length="511" mass="57155">MDLILGILAISAALSALTYVIGTLLYSIPLPLPSLKRWAPILISDSITTFTLTSSFFLILWFLDKTYALIGMDRESYIKEILEIDKGIASTYITIDYLSKVMKTVFNKFPLGKVLEALYVAYSRIEVFNNLFTRPFLDIFLSSLKLAVYSWTALYILARISELLLPGFLSIGILLMSIPFKITKSAGAFMFSLGVVTYVMTPLVIPIMKLFVAMSPTIANFVEMIASGVFERGPYNVFYLQGTLLDEQGNHVPYALVYFCDLKGICGIYPTNPKGFFDTAYTLGGVPWPRSEIKVELLGIKIDVSEEDWKKIYVSPNTILTNSKIKVKGLIVPDPGIAIYLPCSLYYYTSPPKFETSQDGYLIMRFKFVPLENCQGVSIAFSGIFDEKTVGIYLSSNVKNGKLEHELWNGIEVWKVTFDVDKGNEVDIIINGRKKGFTPPSLFELGYLSNKLGLQLLSRVSKQKLSTADILLAPFFLASIPYIHLTTISITIYSLATLLSGGVKRIVVRTW</sequence>
<feature type="transmembrane region" description="Helical" evidence="1">
    <location>
        <begin position="6"/>
        <end position="26"/>
    </location>
</feature>
<keyword evidence="3" id="KW-1185">Reference proteome</keyword>
<dbReference type="AlphaFoldDB" id="A0A0U3FAT1"/>
<evidence type="ECO:0000313" key="3">
    <source>
        <dbReference type="Proteomes" id="UP000060778"/>
    </source>
</evidence>
<dbReference type="STRING" id="940295.EYM_07610"/>
<dbReference type="Proteomes" id="UP000060778">
    <property type="component" value="Chromosome"/>
</dbReference>
<accession>A0A0U3FAT1</accession>
<keyword evidence="1" id="KW-0812">Transmembrane</keyword>
<dbReference type="GeneID" id="30680895"/>
<name>A0A0U3FAT1_9CREN</name>
<protein>
    <submittedName>
        <fullName evidence="2">Uncharacterized protein</fullName>
    </submittedName>
</protein>
<feature type="transmembrane region" description="Helical" evidence="1">
    <location>
        <begin position="139"/>
        <end position="158"/>
    </location>
</feature>
<dbReference type="KEGG" id="iis:EYM_07610"/>
<gene>
    <name evidence="2" type="ORF">EYM_07610</name>
</gene>
<feature type="transmembrane region" description="Helical" evidence="1">
    <location>
        <begin position="186"/>
        <end position="205"/>
    </location>
</feature>
<dbReference type="RefSeq" id="WP_075050477.1">
    <property type="nucleotide sequence ID" value="NZ_CP006867.1"/>
</dbReference>
<keyword evidence="1" id="KW-1133">Transmembrane helix</keyword>
<proteinExistence type="predicted"/>
<dbReference type="OrthoDB" id="43622at2157"/>
<evidence type="ECO:0000256" key="1">
    <source>
        <dbReference type="SAM" id="Phobius"/>
    </source>
</evidence>
<organism evidence="2 3">
    <name type="scientific">Ignicoccus islandicus DSM 13165</name>
    <dbReference type="NCBI Taxonomy" id="940295"/>
    <lineage>
        <taxon>Archaea</taxon>
        <taxon>Thermoproteota</taxon>
        <taxon>Thermoprotei</taxon>
        <taxon>Desulfurococcales</taxon>
        <taxon>Desulfurococcaceae</taxon>
        <taxon>Ignicoccus</taxon>
    </lineage>
</organism>
<evidence type="ECO:0000313" key="2">
    <source>
        <dbReference type="EMBL" id="ALU12793.1"/>
    </source>
</evidence>
<feature type="transmembrane region" description="Helical" evidence="1">
    <location>
        <begin position="38"/>
        <end position="63"/>
    </location>
</feature>
<dbReference type="EMBL" id="CP006867">
    <property type="protein sequence ID" value="ALU12793.1"/>
    <property type="molecule type" value="Genomic_DNA"/>
</dbReference>
<feature type="transmembrane region" description="Helical" evidence="1">
    <location>
        <begin position="163"/>
        <end position="180"/>
    </location>
</feature>
<feature type="transmembrane region" description="Helical" evidence="1">
    <location>
        <begin position="490"/>
        <end position="508"/>
    </location>
</feature>
<reference evidence="2 3" key="1">
    <citation type="submission" date="2013-11" db="EMBL/GenBank/DDBJ databases">
        <title>Comparative genomics of Ignicoccus.</title>
        <authorList>
            <person name="Podar M."/>
        </authorList>
    </citation>
    <scope>NUCLEOTIDE SEQUENCE [LARGE SCALE GENOMIC DNA]</scope>
    <source>
        <strain evidence="2 3">DSM 13165</strain>
    </source>
</reference>